<evidence type="ECO:0000256" key="1">
    <source>
        <dbReference type="SAM" id="Phobius"/>
    </source>
</evidence>
<comment type="caution">
    <text evidence="3">The sequence shown here is derived from an EMBL/GenBank/DDBJ whole genome shotgun (WGS) entry which is preliminary data.</text>
</comment>
<dbReference type="EMBL" id="JBHSMK010000009">
    <property type="protein sequence ID" value="MFC5438030.1"/>
    <property type="molecule type" value="Genomic_DNA"/>
</dbReference>
<dbReference type="Gene3D" id="3.40.50.1820">
    <property type="entry name" value="alpha/beta hydrolase"/>
    <property type="match status" value="1"/>
</dbReference>
<reference evidence="4" key="1">
    <citation type="journal article" date="2019" name="Int. J. Syst. Evol. Microbiol.">
        <title>The Global Catalogue of Microorganisms (GCM) 10K type strain sequencing project: providing services to taxonomists for standard genome sequencing and annotation.</title>
        <authorList>
            <consortium name="The Broad Institute Genomics Platform"/>
            <consortium name="The Broad Institute Genome Sequencing Center for Infectious Disease"/>
            <person name="Wu L."/>
            <person name="Ma J."/>
        </authorList>
    </citation>
    <scope>NUCLEOTIDE SEQUENCE [LARGE SCALE GENOMIC DNA]</scope>
    <source>
        <strain evidence="4">JCM 17130</strain>
    </source>
</reference>
<proteinExistence type="predicted"/>
<name>A0ABW0JQJ8_9GAMM</name>
<dbReference type="GO" id="GO:0016787">
    <property type="term" value="F:hydrolase activity"/>
    <property type="evidence" value="ECO:0007669"/>
    <property type="project" value="UniProtKB-KW"/>
</dbReference>
<dbReference type="RefSeq" id="WP_377306627.1">
    <property type="nucleotide sequence ID" value="NZ_JBHSMK010000009.1"/>
</dbReference>
<keyword evidence="1" id="KW-0472">Membrane</keyword>
<dbReference type="InterPro" id="IPR051218">
    <property type="entry name" value="Sec_MonoDiacylglyc_Lipase"/>
</dbReference>
<keyword evidence="4" id="KW-1185">Reference proteome</keyword>
<accession>A0ABW0JQJ8</accession>
<dbReference type="PANTHER" id="PTHR45856">
    <property type="entry name" value="ALPHA/BETA-HYDROLASES SUPERFAMILY PROTEIN"/>
    <property type="match status" value="1"/>
</dbReference>
<evidence type="ECO:0000259" key="2">
    <source>
        <dbReference type="Pfam" id="PF01764"/>
    </source>
</evidence>
<dbReference type="Pfam" id="PF01764">
    <property type="entry name" value="Lipase_3"/>
    <property type="match status" value="1"/>
</dbReference>
<feature type="domain" description="Fungal lipase-type" evidence="2">
    <location>
        <begin position="81"/>
        <end position="208"/>
    </location>
</feature>
<keyword evidence="1" id="KW-1133">Transmembrane helix</keyword>
<dbReference type="InterPro" id="IPR029058">
    <property type="entry name" value="AB_hydrolase_fold"/>
</dbReference>
<keyword evidence="3" id="KW-0378">Hydrolase</keyword>
<organism evidence="3 4">
    <name type="scientific">Rhodanobacter umsongensis</name>
    <dbReference type="NCBI Taxonomy" id="633153"/>
    <lineage>
        <taxon>Bacteria</taxon>
        <taxon>Pseudomonadati</taxon>
        <taxon>Pseudomonadota</taxon>
        <taxon>Gammaproteobacteria</taxon>
        <taxon>Lysobacterales</taxon>
        <taxon>Rhodanobacteraceae</taxon>
        <taxon>Rhodanobacter</taxon>
    </lineage>
</organism>
<dbReference type="InterPro" id="IPR002921">
    <property type="entry name" value="Fungal_lipase-type"/>
</dbReference>
<evidence type="ECO:0000313" key="4">
    <source>
        <dbReference type="Proteomes" id="UP001596013"/>
    </source>
</evidence>
<dbReference type="CDD" id="cd00519">
    <property type="entry name" value="Lipase_3"/>
    <property type="match status" value="1"/>
</dbReference>
<evidence type="ECO:0000313" key="3">
    <source>
        <dbReference type="EMBL" id="MFC5438030.1"/>
    </source>
</evidence>
<feature type="transmembrane region" description="Helical" evidence="1">
    <location>
        <begin position="362"/>
        <end position="382"/>
    </location>
</feature>
<protein>
    <submittedName>
        <fullName evidence="3">Lipase family protein</fullName>
        <ecNumber evidence="3">3.1.1.-</ecNumber>
    </submittedName>
</protein>
<dbReference type="PANTHER" id="PTHR45856:SF11">
    <property type="entry name" value="FUNGAL LIPASE-LIKE DOMAIN-CONTAINING PROTEIN"/>
    <property type="match status" value="1"/>
</dbReference>
<gene>
    <name evidence="3" type="ORF">ACFPME_15825</name>
</gene>
<dbReference type="Proteomes" id="UP001596013">
    <property type="component" value="Unassembled WGS sequence"/>
</dbReference>
<sequence length="387" mass="40751">MSVELSPGESAEIANSAYALRLSTDMLDVATAAPKARDAFDLRGGVRLTGVTGLGAPALQQRTGFGYVAFGKGPRQGECLISVRGTFKTSACDWITNARMAGVRGPSGFSVHAGFWAAAQSLLPQVRSELRGRHDVSTIHIVGHSLGGAIATLMADSLGDTGCGLKLYTFGAPRSGVELHAEYLTGKLGAGNIHRAWHDTDPVPMVPIFPYSHVPCRSLAHAMKGPGKRVNVDAHLMPEYIRSVGESSWASLPVLQPKLGSLESAEAWLAEAADNGGISIMLSATALRLILSALDWILKQLGNAAGLTLLGGATIIDSLARLLYSGALQSIRLAGMVRNLMLAAMRFMGRVVGAGVNITVGFVQYVLGLLFRFIATVALRAVETFTG</sequence>
<dbReference type="SUPFAM" id="SSF53474">
    <property type="entry name" value="alpha/beta-Hydrolases"/>
    <property type="match status" value="1"/>
</dbReference>
<keyword evidence="1" id="KW-0812">Transmembrane</keyword>
<dbReference type="EC" id="3.1.1.-" evidence="3"/>